<dbReference type="AlphaFoldDB" id="A0A2A5J5U5"/>
<gene>
    <name evidence="4" type="ORF">CHR55_25130</name>
</gene>
<evidence type="ECO:0000313" key="4">
    <source>
        <dbReference type="EMBL" id="PCK24579.1"/>
    </source>
</evidence>
<dbReference type="PANTHER" id="PTHR36925">
    <property type="entry name" value="COBALT-PRECORRIN-6A REDUCTASE"/>
    <property type="match status" value="1"/>
</dbReference>
<dbReference type="EMBL" id="NOVD01000027">
    <property type="protein sequence ID" value="PCK24579.1"/>
    <property type="molecule type" value="Genomic_DNA"/>
</dbReference>
<protein>
    <submittedName>
        <fullName evidence="4">Cobalt-precorrin-6A reductase</fullName>
    </submittedName>
</protein>
<evidence type="ECO:0000313" key="5">
    <source>
        <dbReference type="Proteomes" id="UP000230886"/>
    </source>
</evidence>
<evidence type="ECO:0000256" key="3">
    <source>
        <dbReference type="ARBA" id="ARBA00023002"/>
    </source>
</evidence>
<evidence type="ECO:0000256" key="1">
    <source>
        <dbReference type="ARBA" id="ARBA00004953"/>
    </source>
</evidence>
<evidence type="ECO:0000256" key="2">
    <source>
        <dbReference type="ARBA" id="ARBA00022573"/>
    </source>
</evidence>
<dbReference type="PROSITE" id="PS51014">
    <property type="entry name" value="COBK_CBIJ"/>
    <property type="match status" value="1"/>
</dbReference>
<dbReference type="GO" id="GO:0009236">
    <property type="term" value="P:cobalamin biosynthetic process"/>
    <property type="evidence" value="ECO:0007669"/>
    <property type="project" value="UniProtKB-UniPathway"/>
</dbReference>
<dbReference type="NCBIfam" id="TIGR00715">
    <property type="entry name" value="precor6x_red"/>
    <property type="match status" value="1"/>
</dbReference>
<dbReference type="NCBIfam" id="NF005968">
    <property type="entry name" value="PRK08057.1-2"/>
    <property type="match status" value="1"/>
</dbReference>
<dbReference type="InterPro" id="IPR003723">
    <property type="entry name" value="Precorrin-6x_reduct"/>
</dbReference>
<organism evidence="4 5">
    <name type="scientific">Rhodococcus qingshengii</name>
    <dbReference type="NCBI Taxonomy" id="334542"/>
    <lineage>
        <taxon>Bacteria</taxon>
        <taxon>Bacillati</taxon>
        <taxon>Actinomycetota</taxon>
        <taxon>Actinomycetes</taxon>
        <taxon>Mycobacteriales</taxon>
        <taxon>Nocardiaceae</taxon>
        <taxon>Rhodococcus</taxon>
        <taxon>Rhodococcus erythropolis group</taxon>
    </lineage>
</organism>
<dbReference type="GeneID" id="64140992"/>
<comment type="pathway">
    <text evidence="1">Cofactor biosynthesis; adenosylcobalamin biosynthesis.</text>
</comment>
<sequence>MTSTGTRRRVLLLGGTGEGRVIASRLAGSADLEVVTSLAGRVRDPRWPEGEVRIGGFGGAEGLSEWLSANDIRAVLDATHPFAARITQNAFEACLANSVPYAMYRRPPWREQLGDTWLPAHDLDHAAELVPTVGSRAFLTIGRQGVSAFDRVKSVSFLVRSIDPPSGTLPPHSQLLLARGPFDIEAEVDLMRTHSIDVVITKNSGGEQTYAKIAAARQLSIPVIVVERPPIPATVPAFDTEAEAMDWLTAFGRGTAL</sequence>
<dbReference type="Pfam" id="PF02571">
    <property type="entry name" value="CbiJ"/>
    <property type="match status" value="1"/>
</dbReference>
<proteinExistence type="predicted"/>
<dbReference type="UniPathway" id="UPA00148"/>
<comment type="caution">
    <text evidence="4">The sequence shown here is derived from an EMBL/GenBank/DDBJ whole genome shotgun (WGS) entry which is preliminary data.</text>
</comment>
<dbReference type="Proteomes" id="UP000230886">
    <property type="component" value="Unassembled WGS sequence"/>
</dbReference>
<keyword evidence="2" id="KW-0169">Cobalamin biosynthesis</keyword>
<dbReference type="PANTHER" id="PTHR36925:SF1">
    <property type="entry name" value="COBALT-PRECORRIN-6A REDUCTASE"/>
    <property type="match status" value="1"/>
</dbReference>
<accession>A0A2A5J5U5</accession>
<name>A0A2A5J5U5_RHOSG</name>
<dbReference type="RefSeq" id="WP_037126390.1">
    <property type="nucleotide sequence ID" value="NZ_AP023172.1"/>
</dbReference>
<dbReference type="GO" id="GO:0016994">
    <property type="term" value="F:precorrin-6A reductase activity"/>
    <property type="evidence" value="ECO:0007669"/>
    <property type="project" value="InterPro"/>
</dbReference>
<reference evidence="4 5" key="1">
    <citation type="submission" date="2017-07" db="EMBL/GenBank/DDBJ databases">
        <title>Draft sequence of Rhodococcus enclensis 23b-28.</title>
        <authorList>
            <person name="Besaury L."/>
            <person name="Sancelme M."/>
            <person name="Amato P."/>
            <person name="Lallement A."/>
            <person name="Delort A.-M."/>
        </authorList>
    </citation>
    <scope>NUCLEOTIDE SEQUENCE [LARGE SCALE GENOMIC DNA]</scope>
    <source>
        <strain evidence="4 5">23b-28</strain>
    </source>
</reference>
<keyword evidence="3" id="KW-0560">Oxidoreductase</keyword>